<dbReference type="InterPro" id="IPR014347">
    <property type="entry name" value="Tautomerase/MIF_sf"/>
</dbReference>
<keyword evidence="2" id="KW-1185">Reference proteome</keyword>
<dbReference type="OrthoDB" id="9814215at2"/>
<proteinExistence type="predicted"/>
<dbReference type="InterPro" id="IPR004220">
    <property type="entry name" value="5-COMe_2-OHmuconate_Isoase"/>
</dbReference>
<accession>A0A5B8UQM1</accession>
<dbReference type="Gene3D" id="3.30.429.10">
    <property type="entry name" value="Macrophage Migration Inhibitory Factor"/>
    <property type="match status" value="1"/>
</dbReference>
<dbReference type="GO" id="GO:0008704">
    <property type="term" value="F:5-carboxymethyl-2-hydroxymuconate delta-isomerase activity"/>
    <property type="evidence" value="ECO:0007669"/>
    <property type="project" value="InterPro"/>
</dbReference>
<evidence type="ECO:0000313" key="1">
    <source>
        <dbReference type="EMBL" id="QEC58529.1"/>
    </source>
</evidence>
<name>A0A5B8UQM1_9BACT</name>
<gene>
    <name evidence="1" type="ORF">FSB75_13415</name>
</gene>
<dbReference type="Pfam" id="PF02962">
    <property type="entry name" value="CHMI"/>
    <property type="match status" value="1"/>
</dbReference>
<dbReference type="EMBL" id="CP042433">
    <property type="protein sequence ID" value="QEC58529.1"/>
    <property type="molecule type" value="Genomic_DNA"/>
</dbReference>
<dbReference type="KEGG" id="fgg:FSB75_13415"/>
<keyword evidence="1" id="KW-0413">Isomerase</keyword>
<sequence length="125" mass="14499">MPHFIIDCSENVLTQRTPEEMMQAVYDVAESTALFAQNDIKVRLNPYTFYKLGENKKDFIHVFAHIMQGRSTEQKATLSRKTIERLNELFPNLSILSMNVQEFDASTYCNKSLIHPQNTTGNRHF</sequence>
<evidence type="ECO:0000313" key="2">
    <source>
        <dbReference type="Proteomes" id="UP000321204"/>
    </source>
</evidence>
<organism evidence="1 2">
    <name type="scientific">Flavisolibacter ginsenosidimutans</name>
    <dbReference type="NCBI Taxonomy" id="661481"/>
    <lineage>
        <taxon>Bacteria</taxon>
        <taxon>Pseudomonadati</taxon>
        <taxon>Bacteroidota</taxon>
        <taxon>Chitinophagia</taxon>
        <taxon>Chitinophagales</taxon>
        <taxon>Chitinophagaceae</taxon>
        <taxon>Flavisolibacter</taxon>
    </lineage>
</organism>
<protein>
    <submittedName>
        <fullName evidence="1">5-carboxymethyl-2-hydroxymuconate Delta-isomerase</fullName>
    </submittedName>
</protein>
<dbReference type="PANTHER" id="PTHR37950:SF1">
    <property type="entry name" value="4-HYDROXYPHENYLACETATE CATABOLISM PROTEIN"/>
    <property type="match status" value="1"/>
</dbReference>
<dbReference type="CDD" id="cd00580">
    <property type="entry name" value="CHMI"/>
    <property type="match status" value="1"/>
</dbReference>
<dbReference type="PANTHER" id="PTHR37950">
    <property type="entry name" value="4-HYDROXYPHENYLACETATE CATABOLISM PROTEIN"/>
    <property type="match status" value="1"/>
</dbReference>
<reference evidence="1 2" key="1">
    <citation type="journal article" date="2015" name="Int. J. Syst. Evol. Microbiol.">
        <title>Flavisolibacter ginsenosidimutans sp. nov., with ginsenoside-converting activity isolated from soil used for cultivating ginseng.</title>
        <authorList>
            <person name="Zhao Y."/>
            <person name="Liu Q."/>
            <person name="Kang M.S."/>
            <person name="Jin F."/>
            <person name="Yu H."/>
            <person name="Im W.T."/>
        </authorList>
    </citation>
    <scope>NUCLEOTIDE SEQUENCE [LARGE SCALE GENOMIC DNA]</scope>
    <source>
        <strain evidence="1 2">Gsoil 636</strain>
    </source>
</reference>
<dbReference type="AlphaFoldDB" id="A0A5B8UQM1"/>
<dbReference type="SUPFAM" id="SSF55331">
    <property type="entry name" value="Tautomerase/MIF"/>
    <property type="match status" value="1"/>
</dbReference>
<dbReference type="Proteomes" id="UP000321204">
    <property type="component" value="Chromosome"/>
</dbReference>